<protein>
    <submittedName>
        <fullName evidence="3">Protein ACCUMULATION AND REPLICATION OF CHLOROPLASTS 3 isoform X2</fullName>
    </submittedName>
</protein>
<evidence type="ECO:0000256" key="1">
    <source>
        <dbReference type="ARBA" id="ARBA00022737"/>
    </source>
</evidence>
<reference evidence="3 4" key="1">
    <citation type="submission" date="2023-10" db="EMBL/GenBank/DDBJ databases">
        <title>Chromosome-scale genome assembly provides insights into flower coloration mechanisms of Canna indica.</title>
        <authorList>
            <person name="Li C."/>
        </authorList>
    </citation>
    <scope>NUCLEOTIDE SEQUENCE [LARGE SCALE GENOMIC DNA]</scope>
    <source>
        <tissue evidence="3">Flower</tissue>
    </source>
</reference>
<proteinExistence type="predicted"/>
<dbReference type="AlphaFoldDB" id="A0AAQ3L749"/>
<evidence type="ECO:0000256" key="2">
    <source>
        <dbReference type="SAM" id="MobiDB-lite"/>
    </source>
</evidence>
<dbReference type="Proteomes" id="UP001327560">
    <property type="component" value="Chromosome 8"/>
</dbReference>
<feature type="compositionally biased region" description="Low complexity" evidence="2">
    <location>
        <begin position="407"/>
        <end position="421"/>
    </location>
</feature>
<dbReference type="Gene3D" id="3.40.50.1440">
    <property type="entry name" value="Tubulin/FtsZ, GTPase domain"/>
    <property type="match status" value="1"/>
</dbReference>
<dbReference type="GO" id="GO:0009707">
    <property type="term" value="C:chloroplast outer membrane"/>
    <property type="evidence" value="ECO:0007669"/>
    <property type="project" value="TreeGrafter"/>
</dbReference>
<dbReference type="Pfam" id="PF02493">
    <property type="entry name" value="MORN"/>
    <property type="match status" value="5"/>
</dbReference>
<evidence type="ECO:0000313" key="4">
    <source>
        <dbReference type="Proteomes" id="UP001327560"/>
    </source>
</evidence>
<dbReference type="InterPro" id="IPR036525">
    <property type="entry name" value="Tubulin/FtsZ_GTPase_sf"/>
</dbReference>
<name>A0AAQ3L749_9LILI</name>
<dbReference type="InterPro" id="IPR003008">
    <property type="entry name" value="Tubulin_FtsZ_GTPase"/>
</dbReference>
<dbReference type="InterPro" id="IPR003409">
    <property type="entry name" value="MORN"/>
</dbReference>
<dbReference type="Gene3D" id="2.20.110.10">
    <property type="entry name" value="Histone H3 K4-specific methyltransferase SET7/9 N-terminal domain"/>
    <property type="match status" value="2"/>
</dbReference>
<dbReference type="PANTHER" id="PTHR43215:SF15">
    <property type="entry name" value="PROTEIN ACCUMULATION AND REPLICATION OF CHLOROPLASTS 3, CHLOROPLASTIC"/>
    <property type="match status" value="1"/>
</dbReference>
<feature type="region of interest" description="Disordered" evidence="2">
    <location>
        <begin position="405"/>
        <end position="430"/>
    </location>
</feature>
<evidence type="ECO:0000313" key="3">
    <source>
        <dbReference type="EMBL" id="WOL18197.1"/>
    </source>
</evidence>
<dbReference type="SMART" id="SM00698">
    <property type="entry name" value="MORN"/>
    <property type="match status" value="4"/>
</dbReference>
<sequence>MEALAPRSPFSLSGASPWPGGSCASIPVLPYFSIVRRRRPLLPLRAALSTSSHGGGVELHRSLEPVEVIGIGSRKDAVIDFCLNSPPVSACRLRFWTIQARDSLKVQLLQRIHGTGTIQKDVEFPMSMNPCPPAIILVATSGHGMEHITALELLDAVKSAGGLSVAILLKPFNFEGQRRQKEVEKLEIKLKDCSHFYIVVEADSLLKREAETLAEALETANNAVFLALNTIPIMMSENNLKFQTSPDGLMKEVRPMEMVKLLQSYGEAKVGFGAGYDVKSSIKQAVFHCPFLSDGIKDLNGLVIVTFASGSGVDETDLHSAVAMFRQISECKSEIVVSRVQESHLESNLVITTLLVVGGTQKVASPKKGFLTSLALHFPFLSSLIERKISQPEIDLSVCASECTPDSSSSSENGNISNLGSANDTNDYDNECPQEMEILLSRKESSPEIKSEVTLSECSDDFIHRNSNENENEQQNIQNVWNIGPCFHVAQLWAKECASLQATNKANEMEAFSLPIGVKSSDLCSDNSVYKNLGVPENLDDINSSKELTSSQPIPSRGALTDASLEAVIEIYNSALTLIKGKNLNGSRTGGLLSARAASMLESERESQKNWTRIMEIQYRGGSYRGRCQGGLPEGKGRLTFKDGSFYDGMWRNGKRCGIGTLYYSNGDVFQGSWRDDLMHGKGWFYFRNGDRWFANFWKGKANGEGRFYSKGGSIYFGNFKNGWRHGQSLCIGVDGSRWTEIWEEGILVSRTQLDSAASG</sequence>
<keyword evidence="4" id="KW-1185">Reference proteome</keyword>
<dbReference type="GO" id="GO:0010020">
    <property type="term" value="P:chloroplast fission"/>
    <property type="evidence" value="ECO:0007669"/>
    <property type="project" value="TreeGrafter"/>
</dbReference>
<dbReference type="EMBL" id="CP136897">
    <property type="protein sequence ID" value="WOL18197.1"/>
    <property type="molecule type" value="Genomic_DNA"/>
</dbReference>
<accession>A0AAQ3L749</accession>
<organism evidence="3 4">
    <name type="scientific">Canna indica</name>
    <name type="common">Indian-shot</name>
    <dbReference type="NCBI Taxonomy" id="4628"/>
    <lineage>
        <taxon>Eukaryota</taxon>
        <taxon>Viridiplantae</taxon>
        <taxon>Streptophyta</taxon>
        <taxon>Embryophyta</taxon>
        <taxon>Tracheophyta</taxon>
        <taxon>Spermatophyta</taxon>
        <taxon>Magnoliopsida</taxon>
        <taxon>Liliopsida</taxon>
        <taxon>Zingiberales</taxon>
        <taxon>Cannaceae</taxon>
        <taxon>Canna</taxon>
    </lineage>
</organism>
<dbReference type="GO" id="GO:0005525">
    <property type="term" value="F:GTP binding"/>
    <property type="evidence" value="ECO:0007669"/>
    <property type="project" value="InterPro"/>
</dbReference>
<dbReference type="GO" id="GO:0005829">
    <property type="term" value="C:cytosol"/>
    <property type="evidence" value="ECO:0007669"/>
    <property type="project" value="TreeGrafter"/>
</dbReference>
<dbReference type="PRINTS" id="PR00423">
    <property type="entry name" value="CELLDVISFTSZ"/>
</dbReference>
<dbReference type="SUPFAM" id="SSF52490">
    <property type="entry name" value="Tubulin nucleotide-binding domain-like"/>
    <property type="match status" value="1"/>
</dbReference>
<gene>
    <name evidence="3" type="ORF">Cni_G26990</name>
</gene>
<keyword evidence="1" id="KW-0677">Repeat</keyword>
<dbReference type="SUPFAM" id="SSF82185">
    <property type="entry name" value="Histone H3 K4-specific methyltransferase SET7/9 N-terminal domain"/>
    <property type="match status" value="1"/>
</dbReference>
<dbReference type="PANTHER" id="PTHR43215">
    <property type="entry name" value="RADIAL SPOKE HEAD 1 HOMOLOG"/>
    <property type="match status" value="1"/>
</dbReference>